<evidence type="ECO:0000256" key="1">
    <source>
        <dbReference type="SAM" id="MobiDB-lite"/>
    </source>
</evidence>
<name>A0A438M840_9ACTN</name>
<reference evidence="2 3" key="1">
    <citation type="submission" date="2019-01" db="EMBL/GenBank/DDBJ databases">
        <title>Sequencing the genomes of 1000 actinobacteria strains.</title>
        <authorList>
            <person name="Klenk H.-P."/>
        </authorList>
    </citation>
    <scope>NUCLEOTIDE SEQUENCE [LARGE SCALE GENOMIC DNA]</scope>
    <source>
        <strain evidence="2 3">DSM 43925</strain>
    </source>
</reference>
<evidence type="ECO:0000313" key="3">
    <source>
        <dbReference type="Proteomes" id="UP000284824"/>
    </source>
</evidence>
<feature type="compositionally biased region" description="Low complexity" evidence="1">
    <location>
        <begin position="26"/>
        <end position="37"/>
    </location>
</feature>
<proteinExistence type="predicted"/>
<dbReference type="Proteomes" id="UP000284824">
    <property type="component" value="Unassembled WGS sequence"/>
</dbReference>
<comment type="caution">
    <text evidence="2">The sequence shown here is derived from an EMBL/GenBank/DDBJ whole genome shotgun (WGS) entry which is preliminary data.</text>
</comment>
<sequence>MSEPPGEVAQQSSAASALTVPDGKIAASAARSASWSSGGITPHYRS</sequence>
<keyword evidence="3" id="KW-1185">Reference proteome</keyword>
<accession>A0A438M840</accession>
<dbReference type="EMBL" id="SAUN01000001">
    <property type="protein sequence ID" value="RVX41891.1"/>
    <property type="molecule type" value="Genomic_DNA"/>
</dbReference>
<dbReference type="AlphaFoldDB" id="A0A438M840"/>
<gene>
    <name evidence="2" type="ORF">EDD27_4484</name>
</gene>
<organism evidence="2 3">
    <name type="scientific">Nonomuraea polychroma</name>
    <dbReference type="NCBI Taxonomy" id="46176"/>
    <lineage>
        <taxon>Bacteria</taxon>
        <taxon>Bacillati</taxon>
        <taxon>Actinomycetota</taxon>
        <taxon>Actinomycetes</taxon>
        <taxon>Streptosporangiales</taxon>
        <taxon>Streptosporangiaceae</taxon>
        <taxon>Nonomuraea</taxon>
    </lineage>
</organism>
<feature type="region of interest" description="Disordered" evidence="1">
    <location>
        <begin position="26"/>
        <end position="46"/>
    </location>
</feature>
<evidence type="ECO:0000313" key="2">
    <source>
        <dbReference type="EMBL" id="RVX41891.1"/>
    </source>
</evidence>
<protein>
    <submittedName>
        <fullName evidence="2">Uncharacterized protein</fullName>
    </submittedName>
</protein>